<organism evidence="1">
    <name type="scientific">Tanacetum cinerariifolium</name>
    <name type="common">Dalmatian daisy</name>
    <name type="synonym">Chrysanthemum cinerariifolium</name>
    <dbReference type="NCBI Taxonomy" id="118510"/>
    <lineage>
        <taxon>Eukaryota</taxon>
        <taxon>Viridiplantae</taxon>
        <taxon>Streptophyta</taxon>
        <taxon>Embryophyta</taxon>
        <taxon>Tracheophyta</taxon>
        <taxon>Spermatophyta</taxon>
        <taxon>Magnoliopsida</taxon>
        <taxon>eudicotyledons</taxon>
        <taxon>Gunneridae</taxon>
        <taxon>Pentapetalae</taxon>
        <taxon>asterids</taxon>
        <taxon>campanulids</taxon>
        <taxon>Asterales</taxon>
        <taxon>Asteraceae</taxon>
        <taxon>Asteroideae</taxon>
        <taxon>Anthemideae</taxon>
        <taxon>Anthemidinae</taxon>
        <taxon>Tanacetum</taxon>
    </lineage>
</organism>
<dbReference type="EMBL" id="BKCJ010987524">
    <property type="protein sequence ID" value="GFC60939.1"/>
    <property type="molecule type" value="Genomic_DNA"/>
</dbReference>
<gene>
    <name evidence="1" type="ORF">Tci_832909</name>
</gene>
<proteinExistence type="predicted"/>
<evidence type="ECO:0000313" key="1">
    <source>
        <dbReference type="EMBL" id="GFC60939.1"/>
    </source>
</evidence>
<dbReference type="AlphaFoldDB" id="A0A699Q9U0"/>
<comment type="caution">
    <text evidence="1">The sequence shown here is derived from an EMBL/GenBank/DDBJ whole genome shotgun (WGS) entry which is preliminary data.</text>
</comment>
<sequence>LQGLGQVLGLHLLDFLGRHRRERPGYVALFLRAVAHYHHFVEALGLTLQADIDNRLAGNGYLLGGVAHVGKNERAAPAGGHLQRVAAIGAGARAVVGALEQDRHAGQLFLAIGRRNLARDGNPLRLSLGLRQGRRRAQAGG</sequence>
<name>A0A699Q9U0_TANCI</name>
<protein>
    <submittedName>
        <fullName evidence="1">Uncharacterized protein</fullName>
    </submittedName>
</protein>
<feature type="non-terminal residue" evidence="1">
    <location>
        <position position="1"/>
    </location>
</feature>
<reference evidence="1" key="1">
    <citation type="journal article" date="2019" name="Sci. Rep.">
        <title>Draft genome of Tanacetum cinerariifolium, the natural source of mosquito coil.</title>
        <authorList>
            <person name="Yamashiro T."/>
            <person name="Shiraishi A."/>
            <person name="Satake H."/>
            <person name="Nakayama K."/>
        </authorList>
    </citation>
    <scope>NUCLEOTIDE SEQUENCE</scope>
</reference>
<accession>A0A699Q9U0</accession>